<feature type="transmembrane region" description="Helical" evidence="1">
    <location>
        <begin position="6"/>
        <end position="33"/>
    </location>
</feature>
<dbReference type="EMBL" id="FNGF01000001">
    <property type="protein sequence ID" value="SDK52965.1"/>
    <property type="molecule type" value="Genomic_DNA"/>
</dbReference>
<keyword evidence="3" id="KW-1185">Reference proteome</keyword>
<keyword evidence="1" id="KW-0812">Transmembrane</keyword>
<proteinExistence type="predicted"/>
<dbReference type="AlphaFoldDB" id="A0A1G9CNF0"/>
<feature type="transmembrane region" description="Helical" evidence="1">
    <location>
        <begin position="85"/>
        <end position="106"/>
    </location>
</feature>
<dbReference type="RefSeq" id="WP_091041938.1">
    <property type="nucleotide sequence ID" value="NZ_FNGF01000001.1"/>
</dbReference>
<feature type="transmembrane region" description="Helical" evidence="1">
    <location>
        <begin position="121"/>
        <end position="140"/>
    </location>
</feature>
<evidence type="ECO:0000313" key="3">
    <source>
        <dbReference type="Proteomes" id="UP000198662"/>
    </source>
</evidence>
<evidence type="ECO:0000313" key="2">
    <source>
        <dbReference type="EMBL" id="SDK52965.1"/>
    </source>
</evidence>
<evidence type="ECO:0000256" key="1">
    <source>
        <dbReference type="SAM" id="Phobius"/>
    </source>
</evidence>
<reference evidence="3" key="1">
    <citation type="submission" date="2016-10" db="EMBL/GenBank/DDBJ databases">
        <authorList>
            <person name="Varghese N."/>
            <person name="Submissions S."/>
        </authorList>
    </citation>
    <scope>NUCLEOTIDE SEQUENCE [LARGE SCALE GENOMIC DNA]</scope>
    <source>
        <strain evidence="3">CGMCC 4.3147</strain>
    </source>
</reference>
<sequence>MQTQAAVWHGILLALESAGITLLALILAGLIWLGRVTFDEFVLVPLLERQPRHGLIRGFLDWAEERWRRWRSGVVSEGMPLRERVGVACFAVFAWGFGLLMLYRLAAGRTDAVMPENSEEAYLPVLVGLVIVVIAGPLELKRGLRTLPYPVSERHPTRSYLAADPGFNLPLSERYIMASLINMLRLSRILIVASLMLCLPEVGALANTADVVGDTSYDLAAVVYAAAALAFAFAMIQALHAMLLRVWVFEQIDVLLAGHHPEAFGNPPKHTRKKLQIGLPLKRVQRGIDRLAYRVTAGHPWHGRVLEAVADRIDVYRNSRAGSNDRELDPAGIELLERAGAILASYPDTKAVMAFAAPAGVVDAEEHVVRVDRVPERPSWFVRATASVERGWKLVVLILTIAAAVGTLVAAATGRSTWGDFWSQWGPG</sequence>
<name>A0A1G9CNF0_9ACTN</name>
<organism evidence="2 3">
    <name type="scientific">Glycomyces sambucus</name>
    <dbReference type="NCBI Taxonomy" id="380244"/>
    <lineage>
        <taxon>Bacteria</taxon>
        <taxon>Bacillati</taxon>
        <taxon>Actinomycetota</taxon>
        <taxon>Actinomycetes</taxon>
        <taxon>Glycomycetales</taxon>
        <taxon>Glycomycetaceae</taxon>
        <taxon>Glycomyces</taxon>
    </lineage>
</organism>
<accession>A0A1G9CNF0</accession>
<feature type="transmembrane region" description="Helical" evidence="1">
    <location>
        <begin position="189"/>
        <end position="209"/>
    </location>
</feature>
<keyword evidence="1" id="KW-0472">Membrane</keyword>
<feature type="transmembrane region" description="Helical" evidence="1">
    <location>
        <begin position="221"/>
        <end position="243"/>
    </location>
</feature>
<feature type="transmembrane region" description="Helical" evidence="1">
    <location>
        <begin position="394"/>
        <end position="413"/>
    </location>
</feature>
<keyword evidence="1" id="KW-1133">Transmembrane helix</keyword>
<protein>
    <submittedName>
        <fullName evidence="2">Uncharacterized protein</fullName>
    </submittedName>
</protein>
<gene>
    <name evidence="2" type="ORF">SAMN05216298_0424</name>
</gene>
<dbReference type="Proteomes" id="UP000198662">
    <property type="component" value="Unassembled WGS sequence"/>
</dbReference>